<keyword evidence="15" id="KW-1185">Reference proteome</keyword>
<dbReference type="InterPro" id="IPR020058">
    <property type="entry name" value="Glu/Gln-tRNA-synth_Ib_cat-dom"/>
</dbReference>
<dbReference type="Gene3D" id="1.10.10.350">
    <property type="match status" value="1"/>
</dbReference>
<evidence type="ECO:0000259" key="12">
    <source>
        <dbReference type="Pfam" id="PF00749"/>
    </source>
</evidence>
<dbReference type="CDD" id="cd00808">
    <property type="entry name" value="GluRS_core"/>
    <property type="match status" value="1"/>
</dbReference>
<evidence type="ECO:0000256" key="7">
    <source>
        <dbReference type="ARBA" id="ARBA00022840"/>
    </source>
</evidence>
<comment type="similarity">
    <text evidence="2 11">Belongs to the class-I aminoacyl-tRNA synthetase family. Glutamate--tRNA ligase type 1 subfamily.</text>
</comment>
<dbReference type="GO" id="GO:0006424">
    <property type="term" value="P:glutamyl-tRNA aminoacylation"/>
    <property type="evidence" value="ECO:0007669"/>
    <property type="project" value="UniProtKB-UniRule"/>
</dbReference>
<dbReference type="InterPro" id="IPR000924">
    <property type="entry name" value="Glu/Gln-tRNA-synth"/>
</dbReference>
<evidence type="ECO:0000256" key="4">
    <source>
        <dbReference type="ARBA" id="ARBA00022490"/>
    </source>
</evidence>
<dbReference type="FunFam" id="3.40.50.620:FF:000007">
    <property type="entry name" value="Glutamate--tRNA ligase"/>
    <property type="match status" value="1"/>
</dbReference>
<sequence length="480" mass="55511">MSKFRLRYAPSPTGFLHIGNTRTALMDYLFAKHYNGDFIVRIEDTDLERNVEGAIESQFANLEWLGIIADESFLKPGNNKYGQYMQSQKFAQYKQIAFDLVEKKAAYKCFCTNEELEADYEKQTNLGIVATKYNQKCLNLSLEQISKLESEGKKFSIRFKVPKNEVYTIKDLVRGEVSFDSKELGDFVILKSNGIATYNFAVVIDDHDMEITHVVRGEEHISNTPRQMMIYDAFNWSYPLFCHLTLIVDSTGKKLSKRSGNALFFIEEYKNKGYLPEAIFNYIALLGWSPVGEKEILSKKELIEMFDEKRFTKAPSTFDMVKMTWINSQYMKKLADEEYLGFIKKFIDEKRFNLNSKSAEWINQVLLLFKKELEFGIQINDHLDLFFNDIEIDEETKIQLLELADHSYLIKTFKDKISTMDSWTIENIKSAIKETGAETGAKGKELFMPIRIFSSKSQHGPSLVDVIYLLGKDKVLKNIG</sequence>
<dbReference type="InterPro" id="IPR033910">
    <property type="entry name" value="GluRS_core"/>
</dbReference>
<keyword evidence="8 11" id="KW-0648">Protein biosynthesis</keyword>
<dbReference type="EMBL" id="CP024965">
    <property type="protein sequence ID" value="ATZ18473.1"/>
    <property type="molecule type" value="Genomic_DNA"/>
</dbReference>
<dbReference type="Pfam" id="PF00749">
    <property type="entry name" value="tRNA-synt_1c"/>
    <property type="match status" value="1"/>
</dbReference>
<dbReference type="SUPFAM" id="SSF52374">
    <property type="entry name" value="Nucleotidylyl transferase"/>
    <property type="match status" value="1"/>
</dbReference>
<dbReference type="GO" id="GO:0008270">
    <property type="term" value="F:zinc ion binding"/>
    <property type="evidence" value="ECO:0007669"/>
    <property type="project" value="InterPro"/>
</dbReference>
<evidence type="ECO:0000259" key="13">
    <source>
        <dbReference type="Pfam" id="PF19269"/>
    </source>
</evidence>
<keyword evidence="7 11" id="KW-0067">ATP-binding</keyword>
<feature type="binding site" evidence="11">
    <location>
        <position position="257"/>
    </location>
    <ligand>
        <name>ATP</name>
        <dbReference type="ChEBI" id="CHEBI:30616"/>
    </ligand>
</feature>
<evidence type="ECO:0000256" key="11">
    <source>
        <dbReference type="HAMAP-Rule" id="MF_00022"/>
    </source>
</evidence>
<keyword evidence="9 11" id="KW-0030">Aminoacyl-tRNA synthetase</keyword>
<evidence type="ECO:0000256" key="8">
    <source>
        <dbReference type="ARBA" id="ARBA00022917"/>
    </source>
</evidence>
<dbReference type="PROSITE" id="PS00178">
    <property type="entry name" value="AA_TRNA_LIGASE_I"/>
    <property type="match status" value="1"/>
</dbReference>
<evidence type="ECO:0000256" key="9">
    <source>
        <dbReference type="ARBA" id="ARBA00023146"/>
    </source>
</evidence>
<dbReference type="EC" id="6.1.1.17" evidence="11"/>
<evidence type="ECO:0000313" key="14">
    <source>
        <dbReference type="EMBL" id="ATZ18473.1"/>
    </source>
</evidence>
<evidence type="ECO:0000256" key="10">
    <source>
        <dbReference type="ARBA" id="ARBA00048351"/>
    </source>
</evidence>
<feature type="short sequence motif" description="'HIGH' region" evidence="11">
    <location>
        <begin position="10"/>
        <end position="20"/>
    </location>
</feature>
<dbReference type="HAMAP" id="MF_00022">
    <property type="entry name" value="Glu_tRNA_synth_type1"/>
    <property type="match status" value="1"/>
</dbReference>
<dbReference type="GO" id="GO:0005829">
    <property type="term" value="C:cytosol"/>
    <property type="evidence" value="ECO:0007669"/>
    <property type="project" value="TreeGrafter"/>
</dbReference>
<dbReference type="InterPro" id="IPR014729">
    <property type="entry name" value="Rossmann-like_a/b/a_fold"/>
</dbReference>
<dbReference type="AlphaFoldDB" id="A0A2K8P0P9"/>
<organism evidence="14 15">
    <name type="scientific">Williamsoniiplasma somnilux</name>
    <dbReference type="NCBI Taxonomy" id="215578"/>
    <lineage>
        <taxon>Bacteria</taxon>
        <taxon>Bacillati</taxon>
        <taxon>Mycoplasmatota</taxon>
        <taxon>Mollicutes</taxon>
        <taxon>Entomoplasmatales</taxon>
        <taxon>Williamsoniiplasma</taxon>
    </lineage>
</organism>
<accession>A0A2K8P0P9</accession>
<keyword evidence="6 11" id="KW-0547">Nucleotide-binding</keyword>
<dbReference type="NCBIfam" id="TIGR00464">
    <property type="entry name" value="gltX_bact"/>
    <property type="match status" value="1"/>
</dbReference>
<gene>
    <name evidence="11 14" type="primary">gltX</name>
    <name evidence="14" type="ORF">ESOMN_v1c00880</name>
</gene>
<comment type="subcellular location">
    <subcellularLocation>
        <location evidence="1 11">Cytoplasm</location>
    </subcellularLocation>
</comment>
<dbReference type="InterPro" id="IPR045462">
    <property type="entry name" value="aa-tRNA-synth_I_cd-bd"/>
</dbReference>
<feature type="domain" description="Glutamyl/glutaminyl-tRNA synthetase class Ib catalytic" evidence="12">
    <location>
        <begin position="4"/>
        <end position="325"/>
    </location>
</feature>
<comment type="caution">
    <text evidence="11">Lacks conserved residue(s) required for the propagation of feature annotation.</text>
</comment>
<evidence type="ECO:0000256" key="1">
    <source>
        <dbReference type="ARBA" id="ARBA00004496"/>
    </source>
</evidence>
<protein>
    <recommendedName>
        <fullName evidence="11">Glutamate--tRNA ligase</fullName>
        <ecNumber evidence="11">6.1.1.17</ecNumber>
    </recommendedName>
    <alternativeName>
        <fullName evidence="11">Glutamyl-tRNA synthetase</fullName>
        <shortName evidence="11">GluRS</shortName>
    </alternativeName>
</protein>
<evidence type="ECO:0000256" key="6">
    <source>
        <dbReference type="ARBA" id="ARBA00022741"/>
    </source>
</evidence>
<name>A0A2K8P0P9_9MOLU</name>
<dbReference type="GO" id="GO:0005524">
    <property type="term" value="F:ATP binding"/>
    <property type="evidence" value="ECO:0007669"/>
    <property type="project" value="UniProtKB-UniRule"/>
</dbReference>
<evidence type="ECO:0000256" key="5">
    <source>
        <dbReference type="ARBA" id="ARBA00022598"/>
    </source>
</evidence>
<dbReference type="Gene3D" id="3.40.50.620">
    <property type="entry name" value="HUPs"/>
    <property type="match status" value="1"/>
</dbReference>
<dbReference type="SUPFAM" id="SSF48163">
    <property type="entry name" value="An anticodon-binding domain of class I aminoacyl-tRNA synthetases"/>
    <property type="match status" value="1"/>
</dbReference>
<evidence type="ECO:0000256" key="2">
    <source>
        <dbReference type="ARBA" id="ARBA00007894"/>
    </source>
</evidence>
<comment type="subunit">
    <text evidence="3 11">Monomer.</text>
</comment>
<dbReference type="InterPro" id="IPR049940">
    <property type="entry name" value="GluQ/Sye"/>
</dbReference>
<feature type="domain" description="Aminoacyl-tRNA synthetase class I anticodon-binding" evidence="13">
    <location>
        <begin position="350"/>
        <end position="477"/>
    </location>
</feature>
<proteinExistence type="inferred from homology"/>
<dbReference type="Proteomes" id="UP000232230">
    <property type="component" value="Chromosome"/>
</dbReference>
<comment type="function">
    <text evidence="11">Catalyzes the attachment of glutamate to tRNA(Glu) in a two-step reaction: glutamate is first activated by ATP to form Glu-AMP and then transferred to the acceptor end of tRNA(Glu).</text>
</comment>
<dbReference type="InterPro" id="IPR020751">
    <property type="entry name" value="aa-tRNA-synth_I_codon-bd_sub2"/>
</dbReference>
<dbReference type="GO" id="GO:0000049">
    <property type="term" value="F:tRNA binding"/>
    <property type="evidence" value="ECO:0007669"/>
    <property type="project" value="InterPro"/>
</dbReference>
<comment type="catalytic activity">
    <reaction evidence="10 11">
        <text>tRNA(Glu) + L-glutamate + ATP = L-glutamyl-tRNA(Glu) + AMP + diphosphate</text>
        <dbReference type="Rhea" id="RHEA:23540"/>
        <dbReference type="Rhea" id="RHEA-COMP:9663"/>
        <dbReference type="Rhea" id="RHEA-COMP:9680"/>
        <dbReference type="ChEBI" id="CHEBI:29985"/>
        <dbReference type="ChEBI" id="CHEBI:30616"/>
        <dbReference type="ChEBI" id="CHEBI:33019"/>
        <dbReference type="ChEBI" id="CHEBI:78442"/>
        <dbReference type="ChEBI" id="CHEBI:78520"/>
        <dbReference type="ChEBI" id="CHEBI:456215"/>
        <dbReference type="EC" id="6.1.1.17"/>
    </reaction>
</comment>
<reference evidence="14 15" key="1">
    <citation type="submission" date="2017-11" db="EMBL/GenBank/DDBJ databases">
        <title>Genome sequence of Entomoplasma somnilux PYAN-1 (ATCC 49194).</title>
        <authorList>
            <person name="Lo W.-S."/>
            <person name="Gasparich G.E."/>
            <person name="Kuo C.-H."/>
        </authorList>
    </citation>
    <scope>NUCLEOTIDE SEQUENCE [LARGE SCALE GENOMIC DNA]</scope>
    <source>
        <strain evidence="14 15">PYAN-1</strain>
    </source>
</reference>
<dbReference type="PANTHER" id="PTHR43311:SF2">
    <property type="entry name" value="GLUTAMATE--TRNA LIGASE, MITOCHONDRIAL-RELATED"/>
    <property type="match status" value="1"/>
</dbReference>
<keyword evidence="5 11" id="KW-0436">Ligase</keyword>
<keyword evidence="4 11" id="KW-0963">Cytoplasm</keyword>
<dbReference type="PANTHER" id="PTHR43311">
    <property type="entry name" value="GLUTAMATE--TRNA LIGASE"/>
    <property type="match status" value="1"/>
</dbReference>
<dbReference type="Pfam" id="PF19269">
    <property type="entry name" value="Anticodon_2"/>
    <property type="match status" value="1"/>
</dbReference>
<dbReference type="RefSeq" id="WP_034942682.1">
    <property type="nucleotide sequence ID" value="NZ_CP024965.1"/>
</dbReference>
<feature type="short sequence motif" description="'KMSKS' region" evidence="11">
    <location>
        <begin position="254"/>
        <end position="258"/>
    </location>
</feature>
<evidence type="ECO:0000313" key="15">
    <source>
        <dbReference type="Proteomes" id="UP000232230"/>
    </source>
</evidence>
<evidence type="ECO:0000256" key="3">
    <source>
        <dbReference type="ARBA" id="ARBA00011245"/>
    </source>
</evidence>
<dbReference type="InterPro" id="IPR004527">
    <property type="entry name" value="Glu-tRNA-ligase_bac/mito"/>
</dbReference>
<dbReference type="InterPro" id="IPR008925">
    <property type="entry name" value="aa_tRNA-synth_I_cd-bd_sf"/>
</dbReference>
<dbReference type="PRINTS" id="PR00987">
    <property type="entry name" value="TRNASYNTHGLU"/>
</dbReference>
<dbReference type="InterPro" id="IPR001412">
    <property type="entry name" value="aa-tRNA-synth_I_CS"/>
</dbReference>
<dbReference type="GO" id="GO:0004818">
    <property type="term" value="F:glutamate-tRNA ligase activity"/>
    <property type="evidence" value="ECO:0007669"/>
    <property type="project" value="UniProtKB-UniRule"/>
</dbReference>
<dbReference type="KEGG" id="esx:ESOMN_v1c00880"/>